<feature type="domain" description="FAD-dependent oxidoreductase 2 FAD-binding" evidence="6">
    <location>
        <begin position="10"/>
        <end position="538"/>
    </location>
</feature>
<evidence type="ECO:0000256" key="2">
    <source>
        <dbReference type="ARBA" id="ARBA00022630"/>
    </source>
</evidence>
<proteinExistence type="predicted"/>
<keyword evidence="4" id="KW-0560">Oxidoreductase</keyword>
<dbReference type="GO" id="GO:0016491">
    <property type="term" value="F:oxidoreductase activity"/>
    <property type="evidence" value="ECO:0007669"/>
    <property type="project" value="UniProtKB-KW"/>
</dbReference>
<dbReference type="Proteomes" id="UP001138989">
    <property type="component" value="Unassembled WGS sequence"/>
</dbReference>
<dbReference type="RefSeq" id="WP_219725574.1">
    <property type="nucleotide sequence ID" value="NZ_DAMBQT010000026.1"/>
</dbReference>
<evidence type="ECO:0000256" key="1">
    <source>
        <dbReference type="ARBA" id="ARBA00001974"/>
    </source>
</evidence>
<dbReference type="InterPro" id="IPR003953">
    <property type="entry name" value="FAD-dep_OxRdtase_2_FAD-bd"/>
</dbReference>
<dbReference type="InterPro" id="IPR027477">
    <property type="entry name" value="Succ_DH/fumarate_Rdtase_cat_sf"/>
</dbReference>
<comment type="caution">
    <text evidence="7">The sequence shown here is derived from an EMBL/GenBank/DDBJ whole genome shotgun (WGS) entry which is preliminary data.</text>
</comment>
<accession>A0A9X1N0J0</accession>
<evidence type="ECO:0000313" key="7">
    <source>
        <dbReference type="EMBL" id="MCD1606479.1"/>
    </source>
</evidence>
<dbReference type="InterPro" id="IPR050315">
    <property type="entry name" value="FAD-oxidoreductase_2"/>
</dbReference>
<dbReference type="PRINTS" id="PR00411">
    <property type="entry name" value="PNDRDTASEI"/>
</dbReference>
<keyword evidence="2" id="KW-0285">Flavoprotein</keyword>
<organism evidence="7 8">
    <name type="scientific">Stutzerimonas kunmingensis</name>
    <dbReference type="NCBI Taxonomy" id="1211807"/>
    <lineage>
        <taxon>Bacteria</taxon>
        <taxon>Pseudomonadati</taxon>
        <taxon>Pseudomonadota</taxon>
        <taxon>Gammaproteobacteria</taxon>
        <taxon>Pseudomonadales</taxon>
        <taxon>Pseudomonadaceae</taxon>
        <taxon>Stutzerimonas</taxon>
    </lineage>
</organism>
<reference evidence="7" key="1">
    <citation type="submission" date="2021-08" db="EMBL/GenBank/DDBJ databases">
        <title>Isolation and characterization of neutrophilic mixotrophic iron-oxidizing bacteria from deep-sea hydrothermal vents.</title>
        <authorList>
            <person name="He Y."/>
        </authorList>
    </citation>
    <scope>NUCLEOTIDE SEQUENCE</scope>
    <source>
        <strain evidence="7">IOP_13</strain>
    </source>
</reference>
<dbReference type="Gene3D" id="3.50.50.60">
    <property type="entry name" value="FAD/NAD(P)-binding domain"/>
    <property type="match status" value="2"/>
</dbReference>
<dbReference type="SUPFAM" id="SSF56425">
    <property type="entry name" value="Succinate dehydrogenase/fumarate reductase flavoprotein, catalytic domain"/>
    <property type="match status" value="1"/>
</dbReference>
<name>A0A9X1N0J0_9GAMM</name>
<dbReference type="PANTHER" id="PTHR43400:SF10">
    <property type="entry name" value="3-OXOSTEROID 1-DEHYDROGENASE"/>
    <property type="match status" value="1"/>
</dbReference>
<dbReference type="SUPFAM" id="SSF51905">
    <property type="entry name" value="FAD/NAD(P)-binding domain"/>
    <property type="match status" value="1"/>
</dbReference>
<evidence type="ECO:0000259" key="6">
    <source>
        <dbReference type="Pfam" id="PF00890"/>
    </source>
</evidence>
<dbReference type="InterPro" id="IPR036188">
    <property type="entry name" value="FAD/NAD-bd_sf"/>
</dbReference>
<dbReference type="AlphaFoldDB" id="A0A9X1N0J0"/>
<dbReference type="PANTHER" id="PTHR43400">
    <property type="entry name" value="FUMARATE REDUCTASE"/>
    <property type="match status" value="1"/>
</dbReference>
<dbReference type="EMBL" id="JAINWF010000001">
    <property type="protein sequence ID" value="MCD1606479.1"/>
    <property type="molecule type" value="Genomic_DNA"/>
</dbReference>
<evidence type="ECO:0000256" key="5">
    <source>
        <dbReference type="SAM" id="MobiDB-lite"/>
    </source>
</evidence>
<evidence type="ECO:0000256" key="3">
    <source>
        <dbReference type="ARBA" id="ARBA00022827"/>
    </source>
</evidence>
<evidence type="ECO:0000256" key="4">
    <source>
        <dbReference type="ARBA" id="ARBA00023002"/>
    </source>
</evidence>
<sequence>MNDNPVIEKDVVVVGSGGSGMTAAIVAATQGLDVLLVEKTGLFGGTTALSGGGIWVPCNTQAAEAGLKDDPEQAFAYVQEVVGPTLRTDLLRAFLDAAPRMVDYLHARTSVRFAVQRGFADWHPQAKGFSADGRLLCPVEYDGRELGEYFDQLRPPLTEFNAPGGMMFGIGDMPHIAKVTTSFTSFKHIAKLAVRFGVDRLSYSRGTRLTMGNAMAARLLRSAIDAGVELWKDTPMRSLIHEHGAIKGVVVERDGKPVEIRTRRGVVLATGGFSANPDMRKQYIPFAEHHVSLVPEGNTGDGLQQARDAGGRFDGENLSNAGWVVVSLLRKPDGGIRKFPHLYMDRGKPGCIAVNRDGRRFGNEAATNLVEPMHRTGSVPAHLVCDHPFIKKYGLGLVRPGGFGLKGLIAAGYILTEPTLDALAARIGVNPGNLADTVARSNQQAARGVDDDFGRGRDKADMPLGDPNHTPNPCLGPIQQGPFYAVQIFPGDSTTTVGLRIDGKARVLDGNDQPIPGLHAVGLDMNSLWRGRAPGNGANNTLSLTFGYLAGLALAQDDVPQPAIEPAAQIGAEQLN</sequence>
<keyword evidence="8" id="KW-1185">Reference proteome</keyword>
<evidence type="ECO:0000313" key="8">
    <source>
        <dbReference type="Proteomes" id="UP001138989"/>
    </source>
</evidence>
<comment type="cofactor">
    <cofactor evidence="1">
        <name>FAD</name>
        <dbReference type="ChEBI" id="CHEBI:57692"/>
    </cofactor>
</comment>
<dbReference type="GO" id="GO:0008202">
    <property type="term" value="P:steroid metabolic process"/>
    <property type="evidence" value="ECO:0007669"/>
    <property type="project" value="UniProtKB-ARBA"/>
</dbReference>
<feature type="region of interest" description="Disordered" evidence="5">
    <location>
        <begin position="440"/>
        <end position="460"/>
    </location>
</feature>
<protein>
    <submittedName>
        <fullName evidence="7">FAD-dependent oxidoreductase</fullName>
    </submittedName>
</protein>
<dbReference type="Pfam" id="PF00890">
    <property type="entry name" value="FAD_binding_2"/>
    <property type="match status" value="1"/>
</dbReference>
<keyword evidence="3" id="KW-0274">FAD</keyword>
<feature type="compositionally biased region" description="Basic and acidic residues" evidence="5">
    <location>
        <begin position="448"/>
        <end position="460"/>
    </location>
</feature>
<gene>
    <name evidence="7" type="ORF">K7H17_01175</name>
</gene>